<keyword evidence="3" id="KW-1185">Reference proteome</keyword>
<proteinExistence type="predicted"/>
<keyword evidence="2" id="KW-0614">Plasmid</keyword>
<protein>
    <submittedName>
        <fullName evidence="2">Uncharacterized protein</fullName>
    </submittedName>
</protein>
<evidence type="ECO:0000313" key="2">
    <source>
        <dbReference type="EMBL" id="QOW01892.1"/>
    </source>
</evidence>
<evidence type="ECO:0000313" key="3">
    <source>
        <dbReference type="Proteomes" id="UP000593818"/>
    </source>
</evidence>
<organism evidence="2 3">
    <name type="scientific">Rhodococcus pyridinivorans</name>
    <dbReference type="NCBI Taxonomy" id="103816"/>
    <lineage>
        <taxon>Bacteria</taxon>
        <taxon>Bacillati</taxon>
        <taxon>Actinomycetota</taxon>
        <taxon>Actinomycetes</taxon>
        <taxon>Mycobacteriales</taxon>
        <taxon>Nocardiaceae</taxon>
        <taxon>Rhodococcus</taxon>
    </lineage>
</organism>
<dbReference type="Proteomes" id="UP000593818">
    <property type="component" value="Plasmid pSID"/>
</dbReference>
<dbReference type="RefSeq" id="WP_193904169.1">
    <property type="nucleotide sequence ID" value="NZ_CP063453.1"/>
</dbReference>
<geneLocation type="plasmid" evidence="2 3">
    <name>pSID</name>
</geneLocation>
<gene>
    <name evidence="2" type="ORF">INP59_27440</name>
</gene>
<accession>A0A7M2XXZ0</accession>
<dbReference type="AlphaFoldDB" id="A0A7M2XXZ0"/>
<sequence>MTTTVDTLDEHDVVDPNAGPCTEEEARALVREVAEAAVRFEDAMQQIFRRRAWEPLGYDNPQDLILGEFKDGGLINPRTGKPYGRAHIYRMARTALFLHEVSSRTGVDATELDVAEKALRAARENGVDDVTMLTQIENRVIAAADSGEQPDSEAVQEIVESVIAEAAGRAPAPPAAEATPSTDFAGAPDTDGPAPAPQVPSGADGDVPAASEGDDPTDWPNTDPHHERDTGIDVNVDDPFGAFGAQPTGSMAPDGGQSWAETLARTDDFIRFTDTLRLINEMGRKLPEVSQVAEKLPEFLDACDDSELTAFSEALDDVDMLLREIPQIREAIRAIQECTQDRAEMM</sequence>
<feature type="compositionally biased region" description="Low complexity" evidence="1">
    <location>
        <begin position="168"/>
        <end position="193"/>
    </location>
</feature>
<dbReference type="EMBL" id="CP063453">
    <property type="protein sequence ID" value="QOW01892.1"/>
    <property type="molecule type" value="Genomic_DNA"/>
</dbReference>
<feature type="region of interest" description="Disordered" evidence="1">
    <location>
        <begin position="168"/>
        <end position="257"/>
    </location>
</feature>
<name>A0A7M2XXZ0_9NOCA</name>
<reference evidence="2 3" key="1">
    <citation type="submission" date="2020-10" db="EMBL/GenBank/DDBJ databases">
        <title>Whole genome sequence of oil-degrading bacteria Rhodococcus pyridinivorans strain 5Ap.</title>
        <authorList>
            <person name="Akhremchuk A.E."/>
            <person name="Valentovich L.N."/>
            <person name="Charniauskaya M.I."/>
            <person name="Bukliarevich H.A."/>
            <person name="Titok M.A."/>
        </authorList>
    </citation>
    <scope>NUCLEOTIDE SEQUENCE [LARGE SCALE GENOMIC DNA]</scope>
    <source>
        <strain evidence="2 3">5Ap</strain>
        <plasmid evidence="2 3">pSID</plasmid>
    </source>
</reference>
<evidence type="ECO:0000256" key="1">
    <source>
        <dbReference type="SAM" id="MobiDB-lite"/>
    </source>
</evidence>